<protein>
    <submittedName>
        <fullName evidence="2">Uncharacterized protein</fullName>
    </submittedName>
</protein>
<dbReference type="RefSeq" id="WP_341744692.1">
    <property type="nucleotide sequence ID" value="NZ_CP151407.1"/>
</dbReference>
<dbReference type="EMBL" id="CP151407">
    <property type="protein sequence ID" value="WZJ23353.1"/>
    <property type="molecule type" value="Genomic_DNA"/>
</dbReference>
<feature type="region of interest" description="Disordered" evidence="1">
    <location>
        <begin position="79"/>
        <end position="98"/>
    </location>
</feature>
<reference evidence="2 3" key="1">
    <citation type="submission" date="2024-04" db="EMBL/GenBank/DDBJ databases">
        <title>Dissimilatory iodate-reducing microorganisms contribute to the enrichment of iodine in groundwater.</title>
        <authorList>
            <person name="Jiang Z."/>
        </authorList>
    </citation>
    <scope>NUCLEOTIDE SEQUENCE [LARGE SCALE GENOMIC DNA]</scope>
    <source>
        <strain evidence="2 3">NCP973</strain>
        <plasmid evidence="2 3">unnamed1</plasmid>
    </source>
</reference>
<keyword evidence="3" id="KW-1185">Reference proteome</keyword>
<evidence type="ECO:0000313" key="3">
    <source>
        <dbReference type="Proteomes" id="UP001479520"/>
    </source>
</evidence>
<evidence type="ECO:0000313" key="2">
    <source>
        <dbReference type="EMBL" id="WZJ23353.1"/>
    </source>
</evidence>
<proteinExistence type="predicted"/>
<gene>
    <name evidence="2" type="ORF">AADV58_18260</name>
</gene>
<sequence length="98" mass="10470">MTNASKIGQDAAGCLGSVPSRAGMSYLASKVALGQVLAGATVTVFDKGQSSEGMIASIENAKQEHYGRTLRVGRKRNDAAVAAPKNEPHYRQFDKRKF</sequence>
<name>A0ABZ2XM98_9RHOO</name>
<feature type="compositionally biased region" description="Basic and acidic residues" evidence="1">
    <location>
        <begin position="86"/>
        <end position="98"/>
    </location>
</feature>
<organism evidence="2 3">
    <name type="scientific">Azonexus hydrophilus</name>
    <dbReference type="NCBI Taxonomy" id="418702"/>
    <lineage>
        <taxon>Bacteria</taxon>
        <taxon>Pseudomonadati</taxon>
        <taxon>Pseudomonadota</taxon>
        <taxon>Betaproteobacteria</taxon>
        <taxon>Rhodocyclales</taxon>
        <taxon>Azonexaceae</taxon>
        <taxon>Azonexus</taxon>
    </lineage>
</organism>
<geneLocation type="plasmid" evidence="2 3">
    <name>unnamed1</name>
</geneLocation>
<evidence type="ECO:0000256" key="1">
    <source>
        <dbReference type="SAM" id="MobiDB-lite"/>
    </source>
</evidence>
<dbReference type="Proteomes" id="UP001479520">
    <property type="component" value="Plasmid unnamed1"/>
</dbReference>
<keyword evidence="2" id="KW-0614">Plasmid</keyword>
<accession>A0ABZ2XM98</accession>